<dbReference type="CDD" id="cd00093">
    <property type="entry name" value="HTH_XRE"/>
    <property type="match status" value="1"/>
</dbReference>
<dbReference type="SUPFAM" id="SSF47413">
    <property type="entry name" value="lambda repressor-like DNA-binding domains"/>
    <property type="match status" value="1"/>
</dbReference>
<keyword evidence="4" id="KW-1185">Reference proteome</keyword>
<feature type="domain" description="HTH cro/C1-type" evidence="2">
    <location>
        <begin position="13"/>
        <end position="68"/>
    </location>
</feature>
<dbReference type="Gene3D" id="1.10.10.2910">
    <property type="match status" value="1"/>
</dbReference>
<dbReference type="Pfam" id="PF06114">
    <property type="entry name" value="Peptidase_M78"/>
    <property type="match status" value="1"/>
</dbReference>
<protein>
    <submittedName>
        <fullName evidence="3">XRE family transcriptional regulator</fullName>
    </submittedName>
</protein>
<evidence type="ECO:0000259" key="2">
    <source>
        <dbReference type="PROSITE" id="PS50943"/>
    </source>
</evidence>
<dbReference type="InterPro" id="IPR010359">
    <property type="entry name" value="IrrE_HExxH"/>
</dbReference>
<reference evidence="3" key="1">
    <citation type="submission" date="2022-05" db="EMBL/GenBank/DDBJ databases">
        <authorList>
            <person name="Tuo L."/>
        </authorList>
    </citation>
    <scope>NUCLEOTIDE SEQUENCE</scope>
    <source>
        <strain evidence="3">BSK12Z-4</strain>
    </source>
</reference>
<evidence type="ECO:0000256" key="1">
    <source>
        <dbReference type="ARBA" id="ARBA00007227"/>
    </source>
</evidence>
<dbReference type="GO" id="GO:0003677">
    <property type="term" value="F:DNA binding"/>
    <property type="evidence" value="ECO:0007669"/>
    <property type="project" value="InterPro"/>
</dbReference>
<organism evidence="3 4">
    <name type="scientific">Nocardioides bruguierae</name>
    <dbReference type="NCBI Taxonomy" id="2945102"/>
    <lineage>
        <taxon>Bacteria</taxon>
        <taxon>Bacillati</taxon>
        <taxon>Actinomycetota</taxon>
        <taxon>Actinomycetes</taxon>
        <taxon>Propionibacteriales</taxon>
        <taxon>Nocardioidaceae</taxon>
        <taxon>Nocardioides</taxon>
    </lineage>
</organism>
<dbReference type="InterPro" id="IPR001387">
    <property type="entry name" value="Cro/C1-type_HTH"/>
</dbReference>
<dbReference type="PANTHER" id="PTHR43236:SF1">
    <property type="entry name" value="BLL7220 PROTEIN"/>
    <property type="match status" value="1"/>
</dbReference>
<sequence length="377" mass="41460">MSDLDAHTLGARVREARMRAGLRQDELASRVGFSGHSVIAKIETGARKVSALELSDIAAAMGVQMIDFFEEPTPAIVSHRTSRTPDATDSTIDARLALLAQDVEFVDSLADGALGFDRAPEEQTPPTTVEEAEDLAAHARELLGLTPNDPIPHLVETVGLVGLLAFSADVGKDLADAGTVLLRRGGVAFVNSHADVGRRRLALAHEFGHYLCADDYTVDWRVDAYEPKTAPVEALLDQFARTLLLPAEALTNAWAQRFEEHGPRRAAAWFAHHYRIDMATLARRLRELGLADHETAGIVRSHRTTRADILELDLYVPAEEMAGTTVPRTYEKAVLRLVGSELISRERALDLLLGTLNDDDLPVPRTRREDEIWKFVS</sequence>
<evidence type="ECO:0000313" key="4">
    <source>
        <dbReference type="Proteomes" id="UP001139485"/>
    </source>
</evidence>
<dbReference type="EMBL" id="JAMOIL010000027">
    <property type="protein sequence ID" value="MCM0622054.1"/>
    <property type="molecule type" value="Genomic_DNA"/>
</dbReference>
<dbReference type="SMART" id="SM00530">
    <property type="entry name" value="HTH_XRE"/>
    <property type="match status" value="1"/>
</dbReference>
<dbReference type="RefSeq" id="WP_250828345.1">
    <property type="nucleotide sequence ID" value="NZ_JAMOIL010000027.1"/>
</dbReference>
<dbReference type="Gene3D" id="1.10.260.40">
    <property type="entry name" value="lambda repressor-like DNA-binding domains"/>
    <property type="match status" value="1"/>
</dbReference>
<proteinExistence type="inferred from homology"/>
<name>A0A9X2DAI1_9ACTN</name>
<evidence type="ECO:0000313" key="3">
    <source>
        <dbReference type="EMBL" id="MCM0622054.1"/>
    </source>
</evidence>
<comment type="caution">
    <text evidence="3">The sequence shown here is derived from an EMBL/GenBank/DDBJ whole genome shotgun (WGS) entry which is preliminary data.</text>
</comment>
<dbReference type="Proteomes" id="UP001139485">
    <property type="component" value="Unassembled WGS sequence"/>
</dbReference>
<gene>
    <name evidence="3" type="ORF">M8330_17315</name>
</gene>
<comment type="similarity">
    <text evidence="1">Belongs to the short-chain fatty acyl-CoA assimilation regulator (ScfR) family.</text>
</comment>
<dbReference type="Pfam" id="PF13560">
    <property type="entry name" value="HTH_31"/>
    <property type="match status" value="1"/>
</dbReference>
<dbReference type="PANTHER" id="PTHR43236">
    <property type="entry name" value="ANTITOXIN HIGA1"/>
    <property type="match status" value="1"/>
</dbReference>
<accession>A0A9X2DAI1</accession>
<dbReference type="PROSITE" id="PS50943">
    <property type="entry name" value="HTH_CROC1"/>
    <property type="match status" value="1"/>
</dbReference>
<dbReference type="InterPro" id="IPR052345">
    <property type="entry name" value="Rad_response_metalloprotease"/>
</dbReference>
<dbReference type="AlphaFoldDB" id="A0A9X2DAI1"/>
<dbReference type="InterPro" id="IPR010982">
    <property type="entry name" value="Lambda_DNA-bd_dom_sf"/>
</dbReference>